<keyword evidence="9" id="KW-1207">Sterol metabolism</keyword>
<proteinExistence type="inferred from homology"/>
<dbReference type="RefSeq" id="XP_011804955.1">
    <property type="nucleotide sequence ID" value="XM_011949565.1"/>
</dbReference>
<dbReference type="FunFam" id="2.60.40.770:FF:000001">
    <property type="entry name" value="NPC intracellular cholesterol transporter 2"/>
    <property type="match status" value="1"/>
</dbReference>
<keyword evidence="7" id="KW-0445">Lipid transport</keyword>
<dbReference type="InterPro" id="IPR003172">
    <property type="entry name" value="ML_dom"/>
</dbReference>
<evidence type="ECO:0000256" key="14">
    <source>
        <dbReference type="SAM" id="SignalP"/>
    </source>
</evidence>
<dbReference type="KEGG" id="cang:105517157"/>
<protein>
    <recommendedName>
        <fullName evidence="3">NPC intracellular cholesterol transporter 2</fullName>
    </recommendedName>
    <alternativeName>
        <fullName evidence="11">Epididymal secretory protein E1</fullName>
    </alternativeName>
</protein>
<evidence type="ECO:0000256" key="11">
    <source>
        <dbReference type="ARBA" id="ARBA00032516"/>
    </source>
</evidence>
<dbReference type="GeneID" id="105517157"/>
<evidence type="ECO:0000256" key="10">
    <source>
        <dbReference type="ARBA" id="ARBA00023221"/>
    </source>
</evidence>
<dbReference type="RefSeq" id="XP_011804956.1">
    <property type="nucleotide sequence ID" value="XM_011949566.1"/>
</dbReference>
<dbReference type="CDD" id="cd00916">
    <property type="entry name" value="Npc2_like"/>
    <property type="match status" value="1"/>
</dbReference>
<keyword evidence="7" id="KW-0813">Transport</keyword>
<sequence length="229" mass="25516">MRFLAATFLLLALSTAAQAEPVQFKDCGSVDGVIKEVNVSPCPTQPCQLSKGQSYSVNVTFTSNIQSKSSKAVVHGILMGVPVPFPIPEPDGCKSGINCPIQKDKTYSYLNKLPVKSEYPSIKLVVEWQLQDDKNQSLFCWEIPVQIVFPCLFSARRPMLATKHRCLQFQMENKSLRFWSRRGMSVRIPSPAGAWRRTAPFWQALLHKSYVPDKQPAGRKISLALTASG</sequence>
<keyword evidence="10" id="KW-0443">Lipid metabolism</keyword>
<keyword evidence="10" id="KW-0753">Steroid metabolism</keyword>
<evidence type="ECO:0000313" key="17">
    <source>
        <dbReference type="Proteomes" id="UP000233080"/>
    </source>
</evidence>
<dbReference type="PANTHER" id="PTHR11306">
    <property type="entry name" value="NIEMANN PICK TYPE C2 PROTEIN NPC2-RELATED"/>
    <property type="match status" value="1"/>
</dbReference>
<accession>A0A2K5J040</accession>
<dbReference type="Pfam" id="PF02221">
    <property type="entry name" value="E1_DerP2_DerF2"/>
    <property type="match status" value="1"/>
</dbReference>
<comment type="function">
    <text evidence="12">Intracellular cholesterol transporter which acts in concert with NPC1 and plays an important role in the egress of cholesterol from the lysosomal compartment. Unesterified cholesterol that has been released from LDLs in the lumen of the late endosomes/lysosomes is transferred by NPC2 to the cholesterol-binding pocket in the N-terminal domain of NPC1. May bind and mobilize cholesterol that is associated with membranes. NPC2 binds cholesterol with a 1:1 stoichiometry. Can bind a variety of sterols, including lathosterol, desmosterol and the plant sterols stigmasterol and beta-sitosterol. The secreted form of NCP2 regulates biliary cholesterol secretion via stimulation of ABCG5/ABCG8-mediated cholesterol transport.</text>
</comment>
<dbReference type="Proteomes" id="UP000233080">
    <property type="component" value="Unassembled WGS sequence"/>
</dbReference>
<dbReference type="STRING" id="336983.ENSCANP00000022137"/>
<feature type="chain" id="PRO_5014383980" description="NPC intracellular cholesterol transporter 2" evidence="14">
    <location>
        <begin position="20"/>
        <end position="229"/>
    </location>
</feature>
<evidence type="ECO:0000256" key="8">
    <source>
        <dbReference type="ARBA" id="ARBA00023157"/>
    </source>
</evidence>
<dbReference type="GO" id="GO:0033344">
    <property type="term" value="P:cholesterol efflux"/>
    <property type="evidence" value="ECO:0007669"/>
    <property type="project" value="TreeGrafter"/>
</dbReference>
<keyword evidence="6 14" id="KW-0732">Signal</keyword>
<evidence type="ECO:0000256" key="12">
    <source>
        <dbReference type="ARBA" id="ARBA00045538"/>
    </source>
</evidence>
<comment type="subunit">
    <text evidence="13">Interacts with NPC1 (via the second lumenal domain) in a cholestrol-dependent manner. Interacts with NUS1/NgBR, the interaction stabilizes NCP2 and regulates cholesterol trafficking. Interacts with DHDDS. Interacts with NEDD4L (via C2 domain). Interacts with NPC1L1.</text>
</comment>
<keyword evidence="4" id="KW-0964">Secreted</keyword>
<dbReference type="InterPro" id="IPR014756">
    <property type="entry name" value="Ig_E-set"/>
</dbReference>
<evidence type="ECO:0000256" key="7">
    <source>
        <dbReference type="ARBA" id="ARBA00023055"/>
    </source>
</evidence>
<dbReference type="Ensembl" id="ENSCANT00000045117.1">
    <property type="protein sequence ID" value="ENSCANP00000022137.1"/>
    <property type="gene ID" value="ENSCANG00000034512.1"/>
</dbReference>
<dbReference type="GO" id="GO:0005576">
    <property type="term" value="C:extracellular region"/>
    <property type="evidence" value="ECO:0007669"/>
    <property type="project" value="UniProtKB-SubCell"/>
</dbReference>
<evidence type="ECO:0000256" key="1">
    <source>
        <dbReference type="ARBA" id="ARBA00004613"/>
    </source>
</evidence>
<feature type="domain" description="MD-2-related lipid-recognition" evidence="15">
    <location>
        <begin position="24"/>
        <end position="145"/>
    </location>
</feature>
<evidence type="ECO:0000256" key="4">
    <source>
        <dbReference type="ARBA" id="ARBA00022525"/>
    </source>
</evidence>
<evidence type="ECO:0000313" key="16">
    <source>
        <dbReference type="Ensembl" id="ENSCANP00000022137.1"/>
    </source>
</evidence>
<evidence type="ECO:0000256" key="3">
    <source>
        <dbReference type="ARBA" id="ARBA00021477"/>
    </source>
</evidence>
<dbReference type="CTD" id="10577"/>
<dbReference type="OrthoDB" id="6489092at2759"/>
<keyword evidence="17" id="KW-1185">Reference proteome</keyword>
<dbReference type="InterPro" id="IPR033916">
    <property type="entry name" value="ML_Npc2-like"/>
</dbReference>
<reference evidence="16" key="1">
    <citation type="submission" date="2025-08" db="UniProtKB">
        <authorList>
            <consortium name="Ensembl"/>
        </authorList>
    </citation>
    <scope>IDENTIFICATION</scope>
</reference>
<dbReference type="InterPro" id="IPR039670">
    <property type="entry name" value="NPC2-like"/>
</dbReference>
<keyword evidence="8" id="KW-1015">Disulfide bond</keyword>
<dbReference type="Gene3D" id="2.60.40.770">
    <property type="match status" value="1"/>
</dbReference>
<name>A0A2K5J040_COLAP</name>
<evidence type="ECO:0000256" key="2">
    <source>
        <dbReference type="ARBA" id="ARBA00006370"/>
    </source>
</evidence>
<evidence type="ECO:0000256" key="9">
    <source>
        <dbReference type="ARBA" id="ARBA00023166"/>
    </source>
</evidence>
<comment type="similarity">
    <text evidence="2">Belongs to the NPC2 family.</text>
</comment>
<dbReference type="SMART" id="SM00737">
    <property type="entry name" value="ML"/>
    <property type="match status" value="1"/>
</dbReference>
<dbReference type="GO" id="GO:0032367">
    <property type="term" value="P:intracellular cholesterol transport"/>
    <property type="evidence" value="ECO:0007669"/>
    <property type="project" value="InterPro"/>
</dbReference>
<evidence type="ECO:0000256" key="5">
    <source>
        <dbReference type="ARBA" id="ARBA00022548"/>
    </source>
</evidence>
<organism evidence="16 17">
    <name type="scientific">Colobus angolensis palliatus</name>
    <name type="common">Peters' Angolan colobus</name>
    <dbReference type="NCBI Taxonomy" id="336983"/>
    <lineage>
        <taxon>Eukaryota</taxon>
        <taxon>Metazoa</taxon>
        <taxon>Chordata</taxon>
        <taxon>Craniata</taxon>
        <taxon>Vertebrata</taxon>
        <taxon>Euteleostomi</taxon>
        <taxon>Mammalia</taxon>
        <taxon>Eutheria</taxon>
        <taxon>Euarchontoglires</taxon>
        <taxon>Primates</taxon>
        <taxon>Haplorrhini</taxon>
        <taxon>Catarrhini</taxon>
        <taxon>Cercopithecidae</taxon>
        <taxon>Colobinae</taxon>
        <taxon>Colobus</taxon>
    </lineage>
</organism>
<evidence type="ECO:0000256" key="13">
    <source>
        <dbReference type="ARBA" id="ARBA00046531"/>
    </source>
</evidence>
<keyword evidence="5" id="KW-0153">Cholesterol metabolism</keyword>
<dbReference type="PANTHER" id="PTHR11306:SF68">
    <property type="entry name" value="NPC INTRACELLULAR CHOLESTEROL TRANSPORTER 2"/>
    <property type="match status" value="1"/>
</dbReference>
<reference evidence="16" key="2">
    <citation type="submission" date="2025-09" db="UniProtKB">
        <authorList>
            <consortium name="Ensembl"/>
        </authorList>
    </citation>
    <scope>IDENTIFICATION</scope>
</reference>
<dbReference type="AlphaFoldDB" id="A0A2K5J040"/>
<feature type="signal peptide" evidence="14">
    <location>
        <begin position="1"/>
        <end position="19"/>
    </location>
</feature>
<dbReference type="SUPFAM" id="SSF81296">
    <property type="entry name" value="E set domains"/>
    <property type="match status" value="1"/>
</dbReference>
<evidence type="ECO:0000259" key="15">
    <source>
        <dbReference type="SMART" id="SM00737"/>
    </source>
</evidence>
<dbReference type="GO" id="GO:0015485">
    <property type="term" value="F:cholesterol binding"/>
    <property type="evidence" value="ECO:0007669"/>
    <property type="project" value="TreeGrafter"/>
</dbReference>
<dbReference type="GO" id="GO:0008203">
    <property type="term" value="P:cholesterol metabolic process"/>
    <property type="evidence" value="ECO:0007669"/>
    <property type="project" value="UniProtKB-KW"/>
</dbReference>
<evidence type="ECO:0000256" key="6">
    <source>
        <dbReference type="ARBA" id="ARBA00022729"/>
    </source>
</evidence>
<comment type="subcellular location">
    <subcellularLocation>
        <location evidence="1">Secreted</location>
    </subcellularLocation>
</comment>